<accession>A0ABZ2KZQ7</accession>
<evidence type="ECO:0000313" key="1">
    <source>
        <dbReference type="EMBL" id="WXB04083.1"/>
    </source>
</evidence>
<dbReference type="Pfam" id="PF05630">
    <property type="entry name" value="NPP1"/>
    <property type="match status" value="1"/>
</dbReference>
<gene>
    <name evidence="1" type="ORF">LVJ94_45150</name>
</gene>
<protein>
    <submittedName>
        <fullName evidence="1">NPP1 family protein</fullName>
    </submittedName>
</protein>
<reference evidence="1" key="1">
    <citation type="submission" date="2021-12" db="EMBL/GenBank/DDBJ databases">
        <title>Discovery of the Pendulisporaceae a myxobacterial family with distinct sporulation behavior and unique specialized metabolism.</title>
        <authorList>
            <person name="Garcia R."/>
            <person name="Popoff A."/>
            <person name="Bader C.D."/>
            <person name="Loehr J."/>
            <person name="Walesch S."/>
            <person name="Walt C."/>
            <person name="Boldt J."/>
            <person name="Bunk B."/>
            <person name="Haeckl F.J.F.P.J."/>
            <person name="Gunesch A.P."/>
            <person name="Birkelbach J."/>
            <person name="Nuebel U."/>
            <person name="Pietschmann T."/>
            <person name="Bach T."/>
            <person name="Mueller R."/>
        </authorList>
    </citation>
    <scope>NUCLEOTIDE SEQUENCE</scope>
    <source>
        <strain evidence="1">MSr11367</strain>
    </source>
</reference>
<name>A0ABZ2KZQ7_9BACT</name>
<organism evidence="1 2">
    <name type="scientific">Pendulispora rubella</name>
    <dbReference type="NCBI Taxonomy" id="2741070"/>
    <lineage>
        <taxon>Bacteria</taxon>
        <taxon>Pseudomonadati</taxon>
        <taxon>Myxococcota</taxon>
        <taxon>Myxococcia</taxon>
        <taxon>Myxococcales</taxon>
        <taxon>Sorangiineae</taxon>
        <taxon>Pendulisporaceae</taxon>
        <taxon>Pendulispora</taxon>
    </lineage>
</organism>
<dbReference type="PANTHER" id="PTHR33657">
    <property type="entry name" value="DOMAIN PROTEIN, PUTATIVE (AFU_ORTHOLOGUE AFUA_5G00600)-RELATED"/>
    <property type="match status" value="1"/>
</dbReference>
<dbReference type="PANTHER" id="PTHR33657:SF6">
    <property type="entry name" value="SECRETED PROTEIN"/>
    <property type="match status" value="1"/>
</dbReference>
<dbReference type="InterPro" id="IPR008701">
    <property type="entry name" value="NPP1"/>
</dbReference>
<dbReference type="PIRSF" id="PIRSF029958">
    <property type="entry name" value="Necrosis-inducing_protein"/>
    <property type="match status" value="1"/>
</dbReference>
<dbReference type="EMBL" id="CP089983">
    <property type="protein sequence ID" value="WXB04083.1"/>
    <property type="molecule type" value="Genomic_DNA"/>
</dbReference>
<keyword evidence="2" id="KW-1185">Reference proteome</keyword>
<evidence type="ECO:0000313" key="2">
    <source>
        <dbReference type="Proteomes" id="UP001374803"/>
    </source>
</evidence>
<dbReference type="RefSeq" id="WP_394833717.1">
    <property type="nucleotide sequence ID" value="NZ_CP089929.1"/>
</dbReference>
<dbReference type="Proteomes" id="UP001374803">
    <property type="component" value="Chromosome"/>
</dbReference>
<proteinExistence type="predicted"/>
<sequence>MKDMASAINLNPSVTSSKAQSTIRRLALTGALGALAVVPAFEGVAHADVLQRLDQSAGQLEQTFAPTYDYDKDSCYVTAAIDRNGRLNPGLKPGGVNESGHCHDRAQLDNANHYSRGKCNNGWCGIVYANYFEKDQVAAGPAAHRHDWEHVVVWINQGANQVQYVSVSQHSGYETRDRSRIRFDGSHPKIVYHKDGPRSHAFRFANESDDRIENVTGHWFYPWLVDYSRWPSTGLRDTLMNSNFGAATIKITDKDDRFKNALRSSKPGGIPFNPDAN</sequence>